<dbReference type="GO" id="GO:0016020">
    <property type="term" value="C:membrane"/>
    <property type="evidence" value="ECO:0007669"/>
    <property type="project" value="UniProtKB-SubCell"/>
</dbReference>
<evidence type="ECO:0000256" key="3">
    <source>
        <dbReference type="ARBA" id="ARBA00022989"/>
    </source>
</evidence>
<proteinExistence type="predicted"/>
<feature type="transmembrane region" description="Helical" evidence="5">
    <location>
        <begin position="38"/>
        <end position="60"/>
    </location>
</feature>
<feature type="transmembrane region" description="Helical" evidence="5">
    <location>
        <begin position="196"/>
        <end position="214"/>
    </location>
</feature>
<dbReference type="InterPro" id="IPR002797">
    <property type="entry name" value="Polysacc_synth"/>
</dbReference>
<evidence type="ECO:0000256" key="4">
    <source>
        <dbReference type="ARBA" id="ARBA00023136"/>
    </source>
</evidence>
<evidence type="ECO:0000256" key="5">
    <source>
        <dbReference type="SAM" id="Phobius"/>
    </source>
</evidence>
<keyword evidence="4 5" id="KW-0472">Membrane</keyword>
<feature type="transmembrane region" description="Helical" evidence="5">
    <location>
        <begin position="118"/>
        <end position="137"/>
    </location>
</feature>
<evidence type="ECO:0000313" key="6">
    <source>
        <dbReference type="EMBL" id="GAI22394.1"/>
    </source>
</evidence>
<dbReference type="EMBL" id="BARV01020000">
    <property type="protein sequence ID" value="GAI22394.1"/>
    <property type="molecule type" value="Genomic_DNA"/>
</dbReference>
<evidence type="ECO:0008006" key="7">
    <source>
        <dbReference type="Google" id="ProtNLM"/>
    </source>
</evidence>
<sequence>MLARKSMLIASSQFFSRFIGWIGLVILAKLWGGFAPEALGVIGFAMAFLGLFGFIADLGFSRAHVKRISEGKDLGRCMGTYTAVKLSLTTLMVAAIFIAIFIWKCMFNGRFVDATTESVVIVFIVYYIFANLQQIPLSTFQARKEIAKRQITIMTENVVKIPLMIFVVVAVASSRWHPIVQPLQHFLATHAIGSLAMTYVLGVAASFLVGIYLFKKYP</sequence>
<feature type="transmembrane region" description="Helical" evidence="5">
    <location>
        <begin position="81"/>
        <end position="103"/>
    </location>
</feature>
<dbReference type="Pfam" id="PF01943">
    <property type="entry name" value="Polysacc_synt"/>
    <property type="match status" value="1"/>
</dbReference>
<keyword evidence="2 5" id="KW-0812">Transmembrane</keyword>
<gene>
    <name evidence="6" type="ORF">S06H3_33497</name>
</gene>
<reference evidence="6" key="1">
    <citation type="journal article" date="2014" name="Front. Microbiol.">
        <title>High frequency of phylogenetically diverse reductive dehalogenase-homologous genes in deep subseafloor sedimentary metagenomes.</title>
        <authorList>
            <person name="Kawai M."/>
            <person name="Futagami T."/>
            <person name="Toyoda A."/>
            <person name="Takaki Y."/>
            <person name="Nishi S."/>
            <person name="Hori S."/>
            <person name="Arai W."/>
            <person name="Tsubouchi T."/>
            <person name="Morono Y."/>
            <person name="Uchiyama I."/>
            <person name="Ito T."/>
            <person name="Fujiyama A."/>
            <person name="Inagaki F."/>
            <person name="Takami H."/>
        </authorList>
    </citation>
    <scope>NUCLEOTIDE SEQUENCE</scope>
    <source>
        <strain evidence="6">Expedition CK06-06</strain>
    </source>
</reference>
<keyword evidence="3 5" id="KW-1133">Transmembrane helix</keyword>
<protein>
    <recommendedName>
        <fullName evidence="7">Polysaccharide biosynthesis protein C-terminal domain-containing protein</fullName>
    </recommendedName>
</protein>
<dbReference type="AlphaFoldDB" id="X1NUQ1"/>
<accession>X1NUQ1</accession>
<feature type="transmembrane region" description="Helical" evidence="5">
    <location>
        <begin position="14"/>
        <end position="32"/>
    </location>
</feature>
<evidence type="ECO:0000256" key="1">
    <source>
        <dbReference type="ARBA" id="ARBA00004141"/>
    </source>
</evidence>
<organism evidence="6">
    <name type="scientific">marine sediment metagenome</name>
    <dbReference type="NCBI Taxonomy" id="412755"/>
    <lineage>
        <taxon>unclassified sequences</taxon>
        <taxon>metagenomes</taxon>
        <taxon>ecological metagenomes</taxon>
    </lineage>
</organism>
<feature type="non-terminal residue" evidence="6">
    <location>
        <position position="218"/>
    </location>
</feature>
<name>X1NUQ1_9ZZZZ</name>
<comment type="caution">
    <text evidence="6">The sequence shown here is derived from an EMBL/GenBank/DDBJ whole genome shotgun (WGS) entry which is preliminary data.</text>
</comment>
<feature type="transmembrane region" description="Helical" evidence="5">
    <location>
        <begin position="158"/>
        <end position="176"/>
    </location>
</feature>
<comment type="subcellular location">
    <subcellularLocation>
        <location evidence="1">Membrane</location>
        <topology evidence="1">Multi-pass membrane protein</topology>
    </subcellularLocation>
</comment>
<evidence type="ECO:0000256" key="2">
    <source>
        <dbReference type="ARBA" id="ARBA00022692"/>
    </source>
</evidence>